<reference evidence="2 3" key="1">
    <citation type="submission" date="2014-04" db="EMBL/GenBank/DDBJ databases">
        <authorList>
            <consortium name="DOE Joint Genome Institute"/>
            <person name="Kuo A."/>
            <person name="Kohler A."/>
            <person name="Jargeat P."/>
            <person name="Nagy L.G."/>
            <person name="Floudas D."/>
            <person name="Copeland A."/>
            <person name="Barry K.W."/>
            <person name="Cichocki N."/>
            <person name="Veneault-Fourrey C."/>
            <person name="LaButti K."/>
            <person name="Lindquist E.A."/>
            <person name="Lipzen A."/>
            <person name="Lundell T."/>
            <person name="Morin E."/>
            <person name="Murat C."/>
            <person name="Sun H."/>
            <person name="Tunlid A."/>
            <person name="Henrissat B."/>
            <person name="Grigoriev I.V."/>
            <person name="Hibbett D.S."/>
            <person name="Martin F."/>
            <person name="Nordberg H.P."/>
            <person name="Cantor M.N."/>
            <person name="Hua S.X."/>
        </authorList>
    </citation>
    <scope>NUCLEOTIDE SEQUENCE [LARGE SCALE GENOMIC DNA]</scope>
    <source>
        <strain evidence="2 3">Ve08.2h10</strain>
    </source>
</reference>
<accession>A0A0D0D8B5</accession>
<dbReference type="AlphaFoldDB" id="A0A0D0D8B5"/>
<dbReference type="HOGENOM" id="CLU_2705575_0_0_1"/>
<dbReference type="EMBL" id="KN825203">
    <property type="protein sequence ID" value="KIK93217.1"/>
    <property type="molecule type" value="Genomic_DNA"/>
</dbReference>
<feature type="region of interest" description="Disordered" evidence="1">
    <location>
        <begin position="52"/>
        <end position="73"/>
    </location>
</feature>
<name>A0A0D0D8B5_9AGAM</name>
<sequence>MLIGQNGNRYLHAQRSANSDRTFAKWQYLEVYFRCDTDDRPPVAGYDEYTISLSQSAPPPTPRVESQGEYVRW</sequence>
<proteinExistence type="predicted"/>
<reference evidence="3" key="2">
    <citation type="submission" date="2015-01" db="EMBL/GenBank/DDBJ databases">
        <title>Evolutionary Origins and Diversification of the Mycorrhizal Mutualists.</title>
        <authorList>
            <consortium name="DOE Joint Genome Institute"/>
            <consortium name="Mycorrhizal Genomics Consortium"/>
            <person name="Kohler A."/>
            <person name="Kuo A."/>
            <person name="Nagy L.G."/>
            <person name="Floudas D."/>
            <person name="Copeland A."/>
            <person name="Barry K.W."/>
            <person name="Cichocki N."/>
            <person name="Veneault-Fourrey C."/>
            <person name="LaButti K."/>
            <person name="Lindquist E.A."/>
            <person name="Lipzen A."/>
            <person name="Lundell T."/>
            <person name="Morin E."/>
            <person name="Murat C."/>
            <person name="Riley R."/>
            <person name="Ohm R."/>
            <person name="Sun H."/>
            <person name="Tunlid A."/>
            <person name="Henrissat B."/>
            <person name="Grigoriev I.V."/>
            <person name="Hibbett D.S."/>
            <person name="Martin F."/>
        </authorList>
    </citation>
    <scope>NUCLEOTIDE SEQUENCE [LARGE SCALE GENOMIC DNA]</scope>
    <source>
        <strain evidence="3">Ve08.2h10</strain>
    </source>
</reference>
<organism evidence="2 3">
    <name type="scientific">Paxillus rubicundulus Ve08.2h10</name>
    <dbReference type="NCBI Taxonomy" id="930991"/>
    <lineage>
        <taxon>Eukaryota</taxon>
        <taxon>Fungi</taxon>
        <taxon>Dikarya</taxon>
        <taxon>Basidiomycota</taxon>
        <taxon>Agaricomycotina</taxon>
        <taxon>Agaricomycetes</taxon>
        <taxon>Agaricomycetidae</taxon>
        <taxon>Boletales</taxon>
        <taxon>Paxilineae</taxon>
        <taxon>Paxillaceae</taxon>
        <taxon>Paxillus</taxon>
    </lineage>
</organism>
<dbReference type="Proteomes" id="UP000054538">
    <property type="component" value="Unassembled WGS sequence"/>
</dbReference>
<gene>
    <name evidence="2" type="ORF">PAXRUDRAFT_829182</name>
</gene>
<keyword evidence="3" id="KW-1185">Reference proteome</keyword>
<evidence type="ECO:0000313" key="3">
    <source>
        <dbReference type="Proteomes" id="UP000054538"/>
    </source>
</evidence>
<evidence type="ECO:0000313" key="2">
    <source>
        <dbReference type="EMBL" id="KIK93217.1"/>
    </source>
</evidence>
<protein>
    <submittedName>
        <fullName evidence="2">Uncharacterized protein</fullName>
    </submittedName>
</protein>
<evidence type="ECO:0000256" key="1">
    <source>
        <dbReference type="SAM" id="MobiDB-lite"/>
    </source>
</evidence>
<dbReference type="InParanoid" id="A0A0D0D8B5"/>